<gene>
    <name evidence="2" type="ORF">PR048_001475</name>
</gene>
<evidence type="ECO:0000313" key="2">
    <source>
        <dbReference type="EMBL" id="KAJ8896132.1"/>
    </source>
</evidence>
<evidence type="ECO:0000313" key="3">
    <source>
        <dbReference type="Proteomes" id="UP001159363"/>
    </source>
</evidence>
<name>A0ABQ9IHG4_9NEOP</name>
<dbReference type="EMBL" id="JARBHB010000001">
    <property type="protein sequence ID" value="KAJ8896132.1"/>
    <property type="molecule type" value="Genomic_DNA"/>
</dbReference>
<reference evidence="2 3" key="1">
    <citation type="submission" date="2023-02" db="EMBL/GenBank/DDBJ databases">
        <title>LHISI_Scaffold_Assembly.</title>
        <authorList>
            <person name="Stuart O.P."/>
            <person name="Cleave R."/>
            <person name="Magrath M.J.L."/>
            <person name="Mikheyev A.S."/>
        </authorList>
    </citation>
    <scope>NUCLEOTIDE SEQUENCE [LARGE SCALE GENOMIC DNA]</scope>
    <source>
        <strain evidence="2">Daus_M_001</strain>
        <tissue evidence="2">Leg muscle</tissue>
    </source>
</reference>
<sequence length="1027" mass="113754">MPAVSSGTIRICENPGVARLGIEPGSPWWKASRLTAQPPQPPNTDEKLQGSLLYVAVPIRVSHLDKLLPPPGLSAASYAFESPTVSSPDHVAPSTILIPPRLYVVVIDINWSPPCSVGGVLSMAYYAHRWWSPAMMVVAYQDGGMNIGEGSGCEGISGMLGTERKRLMVVLVNVVDVINTVARRGTRSKTPLRRHAEHPEAPFETYPYIPLPPAYRARPPSRRQASQSPVLSMHLYSHCAFFRHAGGGGVVLAERLACSPPTKVNRARSPAGPLSDFRTWETCRTMPLAGGFPLGSTVSPLPFIREPLHTSITLDGSLDLTPIQTKACFRTLKIGHTDFRLLRMSVTTARSLPTELSVYSWRVEIWVALNVEVLRADEGKVRRVRCNTGIQGGGKREIPEKTCRPATYCNDESSCSVLVTRDRSLRRLYTYTTLCSRYGNRTLEKTEVKQRATPRTPLTHVLKFAAIVEGNPENPMKTKSGDTVWHCSSESITYIQNSITPLGCQRIKEFVTLSEDYGVSREQCRERKKNIKASEYVNVDVFTQNNTAVSPTQPNHIKPLKIHPKYEVFGCLLICHAAQAFYTFVGIKVETRAANQRTGTPTLKELPRQVHSLLVSTVLCYGCGKPPASYKRRGTDVVARGLRERVQKRPGYWTTVKVELCGDGTMGECKGGGKWKSPEKIHLPTATSNMLPTCKTSSDSAVALLVRQQTQKEIIRESSIAHSDYLPTTIRKLVLRQRNRADCVTFYIAECTRHEVTNSDSQMIASRKVKGCPGMKMRCYLRFAPTDVWFIAPARRVTEPIVASVIKLQFLIRGGHGGRAINTLDSHQGEWSSIPSRVTGLSHVGIMPDDAVGKRVFSGISRTGAAPYSLQSPSSALKTSLLRAAQISSLTLPLYPHHRISTQNIWVTASRPGRSGLSHVRIVPDDTVGRRVFSGVSWFPALSFRHCSILTSIILIGSQDLDVKSRPDLFTSLHVIWMACYIGILRSDESEVRMEWRRNEGLVGNGRSLRKPTGQRHRPAQIPQVEI</sequence>
<comment type="caution">
    <text evidence="2">The sequence shown here is derived from an EMBL/GenBank/DDBJ whole genome shotgun (WGS) entry which is preliminary data.</text>
</comment>
<feature type="compositionally biased region" description="Basic residues" evidence="1">
    <location>
        <begin position="1008"/>
        <end position="1019"/>
    </location>
</feature>
<keyword evidence="3" id="KW-1185">Reference proteome</keyword>
<organism evidence="2 3">
    <name type="scientific">Dryococelus australis</name>
    <dbReference type="NCBI Taxonomy" id="614101"/>
    <lineage>
        <taxon>Eukaryota</taxon>
        <taxon>Metazoa</taxon>
        <taxon>Ecdysozoa</taxon>
        <taxon>Arthropoda</taxon>
        <taxon>Hexapoda</taxon>
        <taxon>Insecta</taxon>
        <taxon>Pterygota</taxon>
        <taxon>Neoptera</taxon>
        <taxon>Polyneoptera</taxon>
        <taxon>Phasmatodea</taxon>
        <taxon>Verophasmatodea</taxon>
        <taxon>Anareolatae</taxon>
        <taxon>Phasmatidae</taxon>
        <taxon>Eurycanthinae</taxon>
        <taxon>Dryococelus</taxon>
    </lineage>
</organism>
<proteinExistence type="predicted"/>
<dbReference type="Proteomes" id="UP001159363">
    <property type="component" value="Chromosome 1"/>
</dbReference>
<protein>
    <submittedName>
        <fullName evidence="2">Uncharacterized protein</fullName>
    </submittedName>
</protein>
<evidence type="ECO:0000256" key="1">
    <source>
        <dbReference type="SAM" id="MobiDB-lite"/>
    </source>
</evidence>
<feature type="region of interest" description="Disordered" evidence="1">
    <location>
        <begin position="1005"/>
        <end position="1027"/>
    </location>
</feature>
<accession>A0ABQ9IHG4</accession>